<evidence type="ECO:0000313" key="2">
    <source>
        <dbReference type="Proteomes" id="UP001500879"/>
    </source>
</evidence>
<keyword evidence="2" id="KW-1185">Reference proteome</keyword>
<protein>
    <recommendedName>
        <fullName evidence="3">Plasmid mobilization relaxosome protein MobC</fullName>
    </recommendedName>
</protein>
<dbReference type="Pfam" id="PF21983">
    <property type="entry name" value="NikA-like"/>
    <property type="match status" value="1"/>
</dbReference>
<comment type="caution">
    <text evidence="1">The sequence shown here is derived from an EMBL/GenBank/DDBJ whole genome shotgun (WGS) entry which is preliminary data.</text>
</comment>
<dbReference type="Proteomes" id="UP001500879">
    <property type="component" value="Unassembled WGS sequence"/>
</dbReference>
<accession>A0ABN0Z8D8</accession>
<organism evidence="1 2">
    <name type="scientific">Streptomyces luteireticuli</name>
    <dbReference type="NCBI Taxonomy" id="173858"/>
    <lineage>
        <taxon>Bacteria</taxon>
        <taxon>Bacillati</taxon>
        <taxon>Actinomycetota</taxon>
        <taxon>Actinomycetes</taxon>
        <taxon>Kitasatosporales</taxon>
        <taxon>Streptomycetaceae</taxon>
        <taxon>Streptomyces</taxon>
    </lineage>
</organism>
<dbReference type="InterPro" id="IPR053842">
    <property type="entry name" value="NikA-like"/>
</dbReference>
<reference evidence="1 2" key="1">
    <citation type="journal article" date="2019" name="Int. J. Syst. Evol. Microbiol.">
        <title>The Global Catalogue of Microorganisms (GCM) 10K type strain sequencing project: providing services to taxonomists for standard genome sequencing and annotation.</title>
        <authorList>
            <consortium name="The Broad Institute Genomics Platform"/>
            <consortium name="The Broad Institute Genome Sequencing Center for Infectious Disease"/>
            <person name="Wu L."/>
            <person name="Ma J."/>
        </authorList>
    </citation>
    <scope>NUCLEOTIDE SEQUENCE [LARGE SCALE GENOMIC DNA]</scope>
    <source>
        <strain evidence="1 2">JCM 4788</strain>
    </source>
</reference>
<gene>
    <name evidence="1" type="ORF">GCM10010357_70180</name>
</gene>
<evidence type="ECO:0008006" key="3">
    <source>
        <dbReference type="Google" id="ProtNLM"/>
    </source>
</evidence>
<proteinExistence type="predicted"/>
<dbReference type="RefSeq" id="WP_344033079.1">
    <property type="nucleotide sequence ID" value="NZ_BAAABX010000091.1"/>
</dbReference>
<dbReference type="EMBL" id="BAAABX010000091">
    <property type="protein sequence ID" value="GAA0438706.1"/>
    <property type="molecule type" value="Genomic_DNA"/>
</dbReference>
<sequence length="124" mass="13501">MRHRTRQPRQRNRFRNVRLSDSELALISAGAKAAGMTDAGFLAHAGLAAARDLTTTAARIAGDRELLAELFAARRHLGQVGNNLNQIAKILNSDGHAPQTDVVLDAVRRATERLQAATVRLLDQ</sequence>
<evidence type="ECO:0000313" key="1">
    <source>
        <dbReference type="EMBL" id="GAA0438706.1"/>
    </source>
</evidence>
<name>A0ABN0Z8D8_9ACTN</name>